<evidence type="ECO:0000256" key="9">
    <source>
        <dbReference type="ARBA" id="ARBA00023170"/>
    </source>
</evidence>
<dbReference type="Pfam" id="PF13855">
    <property type="entry name" value="LRR_8"/>
    <property type="match status" value="1"/>
</dbReference>
<dbReference type="InterPro" id="IPR032675">
    <property type="entry name" value="LRR_dom_sf"/>
</dbReference>
<evidence type="ECO:0000313" key="16">
    <source>
        <dbReference type="Proteomes" id="UP000829354"/>
    </source>
</evidence>
<feature type="transmembrane region" description="Helical" evidence="12">
    <location>
        <begin position="689"/>
        <end position="709"/>
    </location>
</feature>
<feature type="region of interest" description="Disordered" evidence="11">
    <location>
        <begin position="838"/>
        <end position="905"/>
    </location>
</feature>
<organism evidence="15 16">
    <name type="scientific">Caenorhabditis briggsae</name>
    <dbReference type="NCBI Taxonomy" id="6238"/>
    <lineage>
        <taxon>Eukaryota</taxon>
        <taxon>Metazoa</taxon>
        <taxon>Ecdysozoa</taxon>
        <taxon>Nematoda</taxon>
        <taxon>Chromadorea</taxon>
        <taxon>Rhabditida</taxon>
        <taxon>Rhabditina</taxon>
        <taxon>Rhabditomorpha</taxon>
        <taxon>Rhabditoidea</taxon>
        <taxon>Rhabditidae</taxon>
        <taxon>Peloderinae</taxon>
        <taxon>Caenorhabditis</taxon>
    </lineage>
</organism>
<feature type="compositionally biased region" description="Low complexity" evidence="11">
    <location>
        <begin position="879"/>
        <end position="894"/>
    </location>
</feature>
<evidence type="ECO:0000256" key="8">
    <source>
        <dbReference type="ARBA" id="ARBA00023136"/>
    </source>
</evidence>
<gene>
    <name evidence="15" type="ORF">L5515_008782</name>
</gene>
<evidence type="ECO:0000256" key="12">
    <source>
        <dbReference type="SAM" id="Phobius"/>
    </source>
</evidence>
<dbReference type="PANTHER" id="PTHR24372">
    <property type="entry name" value="GLYCOPROTEIN HORMONE RECEPTOR"/>
    <property type="match status" value="1"/>
</dbReference>
<dbReference type="InterPro" id="IPR000276">
    <property type="entry name" value="GPCR_Rhodpsn"/>
</dbReference>
<feature type="transmembrane region" description="Helical" evidence="12">
    <location>
        <begin position="612"/>
        <end position="634"/>
    </location>
</feature>
<name>A0AAE9F1X6_CAEBR</name>
<feature type="transmembrane region" description="Helical" evidence="12">
    <location>
        <begin position="527"/>
        <end position="548"/>
    </location>
</feature>
<evidence type="ECO:0000256" key="1">
    <source>
        <dbReference type="ARBA" id="ARBA00004651"/>
    </source>
</evidence>
<keyword evidence="3" id="KW-0433">Leucine-rich repeat</keyword>
<dbReference type="GO" id="GO:0004930">
    <property type="term" value="F:G protein-coupled receptor activity"/>
    <property type="evidence" value="ECO:0007669"/>
    <property type="project" value="UniProtKB-KW"/>
</dbReference>
<feature type="compositionally biased region" description="Basic and acidic residues" evidence="11">
    <location>
        <begin position="843"/>
        <end position="856"/>
    </location>
</feature>
<dbReference type="SUPFAM" id="SSF52058">
    <property type="entry name" value="L domain-like"/>
    <property type="match status" value="1"/>
</dbReference>
<feature type="signal peptide" evidence="13">
    <location>
        <begin position="1"/>
        <end position="45"/>
    </location>
</feature>
<feature type="chain" id="PRO_5042161544" description="G-protein coupled receptors family 1 profile domain-containing protein" evidence="13">
    <location>
        <begin position="46"/>
        <end position="957"/>
    </location>
</feature>
<feature type="region of interest" description="Disordered" evidence="11">
    <location>
        <begin position="924"/>
        <end position="945"/>
    </location>
</feature>
<evidence type="ECO:0000256" key="6">
    <source>
        <dbReference type="ARBA" id="ARBA00022989"/>
    </source>
</evidence>
<dbReference type="SUPFAM" id="SSF81321">
    <property type="entry name" value="Family A G protein-coupled receptor-like"/>
    <property type="match status" value="1"/>
</dbReference>
<dbReference type="InterPro" id="IPR017452">
    <property type="entry name" value="GPCR_Rhodpsn_7TM"/>
</dbReference>
<dbReference type="CDD" id="cd15136">
    <property type="entry name" value="7tmA_Glyco_hormone_R"/>
    <property type="match status" value="1"/>
</dbReference>
<accession>A0AAE9F1X6</accession>
<evidence type="ECO:0000256" key="2">
    <source>
        <dbReference type="ARBA" id="ARBA00022475"/>
    </source>
</evidence>
<feature type="domain" description="G-protein coupled receptors family 1 profile" evidence="14">
    <location>
        <begin position="461"/>
        <end position="706"/>
    </location>
</feature>
<evidence type="ECO:0000256" key="3">
    <source>
        <dbReference type="ARBA" id="ARBA00022614"/>
    </source>
</evidence>
<dbReference type="GO" id="GO:0016500">
    <property type="term" value="F:protein-hormone receptor activity"/>
    <property type="evidence" value="ECO:0007669"/>
    <property type="project" value="InterPro"/>
</dbReference>
<evidence type="ECO:0000256" key="4">
    <source>
        <dbReference type="ARBA" id="ARBA00022692"/>
    </source>
</evidence>
<dbReference type="Gene3D" id="3.80.10.10">
    <property type="entry name" value="Ribonuclease Inhibitor"/>
    <property type="match status" value="1"/>
</dbReference>
<dbReference type="PANTHER" id="PTHR24372:SF74">
    <property type="entry name" value="LP13728P"/>
    <property type="match status" value="1"/>
</dbReference>
<keyword evidence="4 12" id="KW-0812">Transmembrane</keyword>
<keyword evidence="7" id="KW-0297">G-protein coupled receptor</keyword>
<sequence length="957" mass="107493">MIECSHESTVDSAQMTCSTYRSIRLLPKLFLFISLTLLYIPEAECQNVLSLAETKHSCMALKADIGEGCVCKQTKRYGQPECCCMGLKVVQLPANLTQDVGYLYLHNTSISEITSNFFDSYPSIRELEIDNSRFLEHIDGFSFTVLPKLRKLSVVRCPNLSEISGKLLVNNTRIQTVILKNNGLRTMPSLRMTDFHHVLVDRIDLSQNQIKFIGDSKVRNVRARTVVLSENNLLEISGYAFTESQFLKLKLNNNPNLRSLSVDAFKNMAGLQTLDLSHTAISTLPINGLKKLKTLVLNNVPTLKSLPSILSFTDLETAHFTYPHHCCLFKYVDDVTMNDNGKYQRNAKEIHKRICEKREQQELARRRKRDTSGVDFLEMLLKEWTDNSTYTGPDDNDDDELPPFTEIGAEPCQSIGEEVQKYYSNITCYPQPDALNPCENIVGYPFLRVAIWIVCFAAIVGNIAVWILLGIVYEKRMRMHYLYMINMSVADMFTGVYLAVLAIADAKMSDEYYRHAVWWQTGWGCRAAGFLAVFASELGIISMFLIAFEMSYNTRQSFRGRRLSPKVGVLLMIGGWLFAIVMAILPWFGVSSYSESSVCLPLKATTMFDKSYLIFGLSFNFLAFTAMALSYGFIVKMLKENETREEDRALITKMTVLVVTDLICWFPTLFFGFTATIGFPLLSLSSAKFVLVFFFPINAFANPFLYVFFTEVIQHRVRSKTIPVIRRITTGPLNAASSLSNFYHSQPPGAHRRSRDEQASPSGMHLAVTQVCQTTSLNSTPRGSNVSSRASDAMLFDYERRASASPRVSFDIPISPTTPRSDRKNRISLLKRIVSSVPEVSDLSEHSSESHHEHVPHPRRKLRSSLNRILALGRRQEGSADSGRGSIASSSGSRDQNERVSLTSNTSSILSPLLSLPFNQGSSTNPNNLILPPESPASKNRRKSTPAIPLLVVSDCS</sequence>
<feature type="transmembrane region" description="Helical" evidence="12">
    <location>
        <begin position="655"/>
        <end position="677"/>
    </location>
</feature>
<feature type="transmembrane region" description="Helical" evidence="12">
    <location>
        <begin position="569"/>
        <end position="588"/>
    </location>
</feature>
<feature type="transmembrane region" description="Helical" evidence="12">
    <location>
        <begin position="449"/>
        <end position="469"/>
    </location>
</feature>
<keyword evidence="6 12" id="KW-1133">Transmembrane helix</keyword>
<dbReference type="InterPro" id="IPR001611">
    <property type="entry name" value="Leu-rich_rpt"/>
</dbReference>
<dbReference type="AlphaFoldDB" id="A0AAE9F1X6"/>
<dbReference type="InterPro" id="IPR002131">
    <property type="entry name" value="Gphrmn_rcpt_fam"/>
</dbReference>
<keyword evidence="5" id="KW-0677">Repeat</keyword>
<evidence type="ECO:0000256" key="7">
    <source>
        <dbReference type="ARBA" id="ARBA00023040"/>
    </source>
</evidence>
<dbReference type="PRINTS" id="PR00237">
    <property type="entry name" value="GPCRRHODOPSN"/>
</dbReference>
<evidence type="ECO:0000256" key="5">
    <source>
        <dbReference type="ARBA" id="ARBA00022737"/>
    </source>
</evidence>
<dbReference type="PRINTS" id="PR00373">
    <property type="entry name" value="GLYCHORMONER"/>
</dbReference>
<keyword evidence="10" id="KW-0807">Transducer</keyword>
<keyword evidence="2" id="KW-1003">Cell membrane</keyword>
<dbReference type="PROSITE" id="PS50262">
    <property type="entry name" value="G_PROTEIN_RECEP_F1_2"/>
    <property type="match status" value="1"/>
</dbReference>
<keyword evidence="8 12" id="KW-0472">Membrane</keyword>
<dbReference type="Pfam" id="PF13306">
    <property type="entry name" value="LRR_5"/>
    <property type="match status" value="1"/>
</dbReference>
<dbReference type="Gene3D" id="1.20.1070.10">
    <property type="entry name" value="Rhodopsin 7-helix transmembrane proteins"/>
    <property type="match status" value="1"/>
</dbReference>
<dbReference type="Pfam" id="PF00001">
    <property type="entry name" value="7tm_1"/>
    <property type="match status" value="1"/>
</dbReference>
<evidence type="ECO:0000256" key="11">
    <source>
        <dbReference type="SAM" id="MobiDB-lite"/>
    </source>
</evidence>
<comment type="subcellular location">
    <subcellularLocation>
        <location evidence="1">Cell membrane</location>
        <topology evidence="1">Multi-pass membrane protein</topology>
    </subcellularLocation>
</comment>
<evidence type="ECO:0000259" key="14">
    <source>
        <dbReference type="PROSITE" id="PS50262"/>
    </source>
</evidence>
<feature type="transmembrane region" description="Helical" evidence="12">
    <location>
        <begin position="481"/>
        <end position="504"/>
    </location>
</feature>
<dbReference type="FunFam" id="1.20.1070.10:FF:000398">
    <property type="entry name" value="FSHR (Mammalian follicle stimulating hormone receptor) homolog"/>
    <property type="match status" value="1"/>
</dbReference>
<proteinExistence type="predicted"/>
<evidence type="ECO:0000313" key="15">
    <source>
        <dbReference type="EMBL" id="UMM36765.1"/>
    </source>
</evidence>
<reference evidence="15 16" key="1">
    <citation type="submission" date="2022-04" db="EMBL/GenBank/DDBJ databases">
        <title>Chromosome-level reference genomes for two strains of Caenorhabditis briggsae: an improved platform for comparative genomics.</title>
        <authorList>
            <person name="Stevens L."/>
            <person name="Andersen E."/>
        </authorList>
    </citation>
    <scope>NUCLEOTIDE SEQUENCE [LARGE SCALE GENOMIC DNA]</scope>
    <source>
        <strain evidence="15">VX34</strain>
        <tissue evidence="15">Whole-organism</tissue>
    </source>
</reference>
<protein>
    <recommendedName>
        <fullName evidence="14">G-protein coupled receptors family 1 profile domain-containing protein</fullName>
    </recommendedName>
</protein>
<dbReference type="InterPro" id="IPR026906">
    <property type="entry name" value="LRR_5"/>
</dbReference>
<keyword evidence="13" id="KW-0732">Signal</keyword>
<evidence type="ECO:0000256" key="13">
    <source>
        <dbReference type="SAM" id="SignalP"/>
    </source>
</evidence>
<dbReference type="EMBL" id="CP092624">
    <property type="protein sequence ID" value="UMM36765.1"/>
    <property type="molecule type" value="Genomic_DNA"/>
</dbReference>
<dbReference type="FunFam" id="3.80.10.10:FF:000426">
    <property type="entry name" value="Follicle-stimulating hormone receptor-like Protein"/>
    <property type="match status" value="1"/>
</dbReference>
<keyword evidence="9" id="KW-0675">Receptor</keyword>
<keyword evidence="16" id="KW-1185">Reference proteome</keyword>
<evidence type="ECO:0000256" key="10">
    <source>
        <dbReference type="ARBA" id="ARBA00023224"/>
    </source>
</evidence>
<dbReference type="Proteomes" id="UP000829354">
    <property type="component" value="Chromosome V"/>
</dbReference>
<dbReference type="GO" id="GO:0005886">
    <property type="term" value="C:plasma membrane"/>
    <property type="evidence" value="ECO:0007669"/>
    <property type="project" value="UniProtKB-SubCell"/>
</dbReference>